<evidence type="ECO:0000313" key="1">
    <source>
        <dbReference type="EMBL" id="MED6236905.1"/>
    </source>
</evidence>
<reference evidence="1 2" key="1">
    <citation type="submission" date="2021-07" db="EMBL/GenBank/DDBJ databases">
        <authorList>
            <person name="Palmer J.M."/>
        </authorList>
    </citation>
    <scope>NUCLEOTIDE SEQUENCE [LARGE SCALE GENOMIC DNA]</scope>
    <source>
        <strain evidence="1 2">AT_MEX2019</strain>
        <tissue evidence="1">Muscle</tissue>
    </source>
</reference>
<evidence type="ECO:0000313" key="2">
    <source>
        <dbReference type="Proteomes" id="UP001345963"/>
    </source>
</evidence>
<organism evidence="1 2">
    <name type="scientific">Ataeniobius toweri</name>
    <dbReference type="NCBI Taxonomy" id="208326"/>
    <lineage>
        <taxon>Eukaryota</taxon>
        <taxon>Metazoa</taxon>
        <taxon>Chordata</taxon>
        <taxon>Craniata</taxon>
        <taxon>Vertebrata</taxon>
        <taxon>Euteleostomi</taxon>
        <taxon>Actinopterygii</taxon>
        <taxon>Neopterygii</taxon>
        <taxon>Teleostei</taxon>
        <taxon>Neoteleostei</taxon>
        <taxon>Acanthomorphata</taxon>
        <taxon>Ovalentaria</taxon>
        <taxon>Atherinomorphae</taxon>
        <taxon>Cyprinodontiformes</taxon>
        <taxon>Goodeidae</taxon>
        <taxon>Ataeniobius</taxon>
    </lineage>
</organism>
<accession>A0ABU7AHC1</accession>
<keyword evidence="2" id="KW-1185">Reference proteome</keyword>
<dbReference type="Proteomes" id="UP001345963">
    <property type="component" value="Unassembled WGS sequence"/>
</dbReference>
<sequence>MQRVGRSLCIDPAAQKSPGFVPLAGGSRQSDGKTIAAMLESCGTQTREISLNTSRNVDVDQDAHSERLLNICCRREGERKVPSVPSDPDQTAGLVLQRSATTSSMTSATFAAISEEQEQSKSSLRRISADTFSQTVLIYLKTTKNKSMTQIKRLI</sequence>
<dbReference type="EMBL" id="JAHUTI010013128">
    <property type="protein sequence ID" value="MED6236905.1"/>
    <property type="molecule type" value="Genomic_DNA"/>
</dbReference>
<protein>
    <submittedName>
        <fullName evidence="1">Uncharacterized protein</fullName>
    </submittedName>
</protein>
<gene>
    <name evidence="1" type="ORF">ATANTOWER_015892</name>
</gene>
<proteinExistence type="predicted"/>
<name>A0ABU7AHC1_9TELE</name>
<comment type="caution">
    <text evidence="1">The sequence shown here is derived from an EMBL/GenBank/DDBJ whole genome shotgun (WGS) entry which is preliminary data.</text>
</comment>